<dbReference type="SUPFAM" id="SSF47413">
    <property type="entry name" value="lambda repressor-like DNA-binding domains"/>
    <property type="match status" value="1"/>
</dbReference>
<name>A0A1H9HWI7_9RHOB</name>
<organism evidence="2 3">
    <name type="scientific">Thalassovita taeanensis</name>
    <dbReference type="NCBI Taxonomy" id="657014"/>
    <lineage>
        <taxon>Bacteria</taxon>
        <taxon>Pseudomonadati</taxon>
        <taxon>Pseudomonadota</taxon>
        <taxon>Alphaproteobacteria</taxon>
        <taxon>Rhodobacterales</taxon>
        <taxon>Roseobacteraceae</taxon>
        <taxon>Thalassovita</taxon>
    </lineage>
</organism>
<dbReference type="InterPro" id="IPR010982">
    <property type="entry name" value="Lambda_DNA-bd_dom_sf"/>
</dbReference>
<evidence type="ECO:0000313" key="2">
    <source>
        <dbReference type="EMBL" id="SEQ66680.1"/>
    </source>
</evidence>
<dbReference type="EMBL" id="FOEP01000010">
    <property type="protein sequence ID" value="SEQ66680.1"/>
    <property type="molecule type" value="Genomic_DNA"/>
</dbReference>
<dbReference type="STRING" id="657014.SAMN04488092_110120"/>
<protein>
    <recommendedName>
        <fullName evidence="1">HTH cro/C1-type domain-containing protein</fullName>
    </recommendedName>
</protein>
<evidence type="ECO:0000259" key="1">
    <source>
        <dbReference type="PROSITE" id="PS50943"/>
    </source>
</evidence>
<sequence length="90" mass="10143">MAGAQHTKEYKAVVTALVELRSERGLSQTDLAHLLGRNRSFIAKVEICERRLDVVEFCTWVNALSFDPAEFIRIHLLGLLSKDTNGMRGQ</sequence>
<dbReference type="GO" id="GO:0003677">
    <property type="term" value="F:DNA binding"/>
    <property type="evidence" value="ECO:0007669"/>
    <property type="project" value="InterPro"/>
</dbReference>
<proteinExistence type="predicted"/>
<gene>
    <name evidence="2" type="ORF">SAMN04488092_110120</name>
</gene>
<dbReference type="CDD" id="cd00093">
    <property type="entry name" value="HTH_XRE"/>
    <property type="match status" value="1"/>
</dbReference>
<dbReference type="OrthoDB" id="9803379at2"/>
<dbReference type="PROSITE" id="PS50943">
    <property type="entry name" value="HTH_CROC1"/>
    <property type="match status" value="1"/>
</dbReference>
<dbReference type="AlphaFoldDB" id="A0A1H9HWI7"/>
<dbReference type="InterPro" id="IPR001387">
    <property type="entry name" value="Cro/C1-type_HTH"/>
</dbReference>
<dbReference type="Gene3D" id="1.10.260.40">
    <property type="entry name" value="lambda repressor-like DNA-binding domains"/>
    <property type="match status" value="1"/>
</dbReference>
<feature type="domain" description="HTH cro/C1-type" evidence="1">
    <location>
        <begin position="17"/>
        <end position="71"/>
    </location>
</feature>
<evidence type="ECO:0000313" key="3">
    <source>
        <dbReference type="Proteomes" id="UP000198634"/>
    </source>
</evidence>
<dbReference type="Proteomes" id="UP000198634">
    <property type="component" value="Unassembled WGS sequence"/>
</dbReference>
<accession>A0A1H9HWI7</accession>
<reference evidence="2 3" key="1">
    <citation type="submission" date="2016-10" db="EMBL/GenBank/DDBJ databases">
        <authorList>
            <person name="de Groot N.N."/>
        </authorList>
    </citation>
    <scope>NUCLEOTIDE SEQUENCE [LARGE SCALE GENOMIC DNA]</scope>
    <source>
        <strain evidence="2 3">DSM 22007</strain>
    </source>
</reference>
<keyword evidence="3" id="KW-1185">Reference proteome</keyword>